<feature type="transmembrane region" description="Helical" evidence="1">
    <location>
        <begin position="111"/>
        <end position="127"/>
    </location>
</feature>
<feature type="transmembrane region" description="Helical" evidence="1">
    <location>
        <begin position="81"/>
        <end position="99"/>
    </location>
</feature>
<dbReference type="Proteomes" id="UP001148313">
    <property type="component" value="Unassembled WGS sequence"/>
</dbReference>
<evidence type="ECO:0000256" key="1">
    <source>
        <dbReference type="SAM" id="Phobius"/>
    </source>
</evidence>
<feature type="transmembrane region" description="Helical" evidence="1">
    <location>
        <begin position="55"/>
        <end position="74"/>
    </location>
</feature>
<keyword evidence="1" id="KW-0472">Membrane</keyword>
<evidence type="ECO:0000313" key="3">
    <source>
        <dbReference type="Proteomes" id="UP001148313"/>
    </source>
</evidence>
<keyword evidence="1" id="KW-0812">Transmembrane</keyword>
<comment type="caution">
    <text evidence="2">The sequence shown here is derived from an EMBL/GenBank/DDBJ whole genome shotgun (WGS) entry which is preliminary data.</text>
</comment>
<sequence length="151" mass="17386">MPDLLNRLSQGFEYLIVLISTVMLGWGLLGFLEYFTGLAPLMPLQNATFPIGMQTIHWILITASGATFLTGYFLRWRYTPVAMLVMFTALATLCSVQTFDMLENPDRYRNFAQECVYYIIISAYLFRSQRMNDRFGQITVRTAERSTPMHA</sequence>
<gene>
    <name evidence="2" type="ORF">OOZ53_19000</name>
</gene>
<protein>
    <submittedName>
        <fullName evidence="2">Uncharacterized protein</fullName>
    </submittedName>
</protein>
<evidence type="ECO:0000313" key="2">
    <source>
        <dbReference type="EMBL" id="MDA4847458.1"/>
    </source>
</evidence>
<keyword evidence="1" id="KW-1133">Transmembrane helix</keyword>
<accession>A0ABT4VRW7</accession>
<feature type="transmembrane region" description="Helical" evidence="1">
    <location>
        <begin position="12"/>
        <end position="35"/>
    </location>
</feature>
<dbReference type="RefSeq" id="WP_271091281.1">
    <property type="nucleotide sequence ID" value="NZ_JAPJZH010000013.1"/>
</dbReference>
<organism evidence="2 3">
    <name type="scientific">Hoeflea poritis</name>
    <dbReference type="NCBI Taxonomy" id="2993659"/>
    <lineage>
        <taxon>Bacteria</taxon>
        <taxon>Pseudomonadati</taxon>
        <taxon>Pseudomonadota</taxon>
        <taxon>Alphaproteobacteria</taxon>
        <taxon>Hyphomicrobiales</taxon>
        <taxon>Rhizobiaceae</taxon>
        <taxon>Hoeflea</taxon>
    </lineage>
</organism>
<dbReference type="EMBL" id="JAPJZH010000013">
    <property type="protein sequence ID" value="MDA4847458.1"/>
    <property type="molecule type" value="Genomic_DNA"/>
</dbReference>
<name>A0ABT4VRW7_9HYPH</name>
<proteinExistence type="predicted"/>
<reference evidence="2" key="1">
    <citation type="submission" date="2022-11" db="EMBL/GenBank/DDBJ databases">
        <title>Hoeflea poritis sp. nov., isolated from scleractinian coral Porites lutea.</title>
        <authorList>
            <person name="Zhang G."/>
            <person name="Wei Q."/>
            <person name="Cai L."/>
        </authorList>
    </citation>
    <scope>NUCLEOTIDE SEQUENCE</scope>
    <source>
        <strain evidence="2">E7-10</strain>
    </source>
</reference>
<keyword evidence="3" id="KW-1185">Reference proteome</keyword>